<evidence type="ECO:0000256" key="3">
    <source>
        <dbReference type="SAM" id="MobiDB-lite"/>
    </source>
</evidence>
<dbReference type="GO" id="GO:0005737">
    <property type="term" value="C:cytoplasm"/>
    <property type="evidence" value="ECO:0007669"/>
    <property type="project" value="UniProtKB-SubCell"/>
</dbReference>
<sequence length="455" mass="51092">MITYVDFVDYDGPAYRAGMREGDVILSINGVDMEKADHKTLVNFIKNCDSRMRMVVLFEDCVRKVELHMRYIQLQRILQSKMAELERLCVKEKELVHGKWKTHSLPARKKSSNSSCNQAKLDDLNGSLGLENVEVRPTLSSEEIARGHNHVPSHTHYLLYRGLPPSNAHPHSSRTFLLHPTTPSSSGEYLLANWPSTSWRAQSSHNSRRSSNSQHSGELGGIVVRRASTSQQAGPAYHQSNGGVMSPSPSQSSRRNKDWCGEKSSSTNKSSQVNLNQHVPSLSHRDSRSHRYLHSQHSLHSATSSEFKPEDSAASYTTSLSTDTLYFEPHTRQHSVKSSPSSFRNEDQQVKPVKSWDNLTTKSFGGYGFGYGFAGYLKNQVGAHLHGYKQNHACTHSHNAKSSECLLLCPETGHAQSSLSYECLDKASQTDKHAQYQHRQRTIVNIQQNPQITRL</sequence>
<dbReference type="RefSeq" id="XP_026678062.1">
    <property type="nucleotide sequence ID" value="XM_026822261.1"/>
</dbReference>
<dbReference type="InterPro" id="IPR052122">
    <property type="entry name" value="Intracell_Traff_Signaling_Reg"/>
</dbReference>
<dbReference type="GeneID" id="103507390"/>
<dbReference type="InterPro" id="IPR036034">
    <property type="entry name" value="PDZ_sf"/>
</dbReference>
<evidence type="ECO:0000313" key="5">
    <source>
        <dbReference type="Proteomes" id="UP000079169"/>
    </source>
</evidence>
<reference evidence="6" key="1">
    <citation type="submission" date="2025-08" db="UniProtKB">
        <authorList>
            <consortium name="RefSeq"/>
        </authorList>
    </citation>
    <scope>IDENTIFICATION</scope>
</reference>
<dbReference type="Proteomes" id="UP000079169">
    <property type="component" value="Unplaced"/>
</dbReference>
<evidence type="ECO:0000256" key="2">
    <source>
        <dbReference type="ARBA" id="ARBA00022490"/>
    </source>
</evidence>
<gene>
    <name evidence="6" type="primary">LOC103507390</name>
</gene>
<keyword evidence="2" id="KW-0963">Cytoplasm</keyword>
<evidence type="ECO:0000259" key="4">
    <source>
        <dbReference type="PROSITE" id="PS50106"/>
    </source>
</evidence>
<dbReference type="SMART" id="SM00228">
    <property type="entry name" value="PDZ"/>
    <property type="match status" value="1"/>
</dbReference>
<dbReference type="AlphaFoldDB" id="A0A3Q0IPA9"/>
<name>A0A3Q0IPA9_DIACI</name>
<proteinExistence type="predicted"/>
<feature type="region of interest" description="Disordered" evidence="3">
    <location>
        <begin position="330"/>
        <end position="350"/>
    </location>
</feature>
<dbReference type="Pfam" id="PF00595">
    <property type="entry name" value="PDZ"/>
    <property type="match status" value="1"/>
</dbReference>
<feature type="compositionally biased region" description="Polar residues" evidence="3">
    <location>
        <begin position="229"/>
        <end position="253"/>
    </location>
</feature>
<feature type="region of interest" description="Disordered" evidence="3">
    <location>
        <begin position="229"/>
        <end position="310"/>
    </location>
</feature>
<feature type="domain" description="PDZ" evidence="4">
    <location>
        <begin position="1"/>
        <end position="60"/>
    </location>
</feature>
<organism evidence="5 6">
    <name type="scientific">Diaphorina citri</name>
    <name type="common">Asian citrus psyllid</name>
    <dbReference type="NCBI Taxonomy" id="121845"/>
    <lineage>
        <taxon>Eukaryota</taxon>
        <taxon>Metazoa</taxon>
        <taxon>Ecdysozoa</taxon>
        <taxon>Arthropoda</taxon>
        <taxon>Hexapoda</taxon>
        <taxon>Insecta</taxon>
        <taxon>Pterygota</taxon>
        <taxon>Neoptera</taxon>
        <taxon>Paraneoptera</taxon>
        <taxon>Hemiptera</taxon>
        <taxon>Sternorrhyncha</taxon>
        <taxon>Psylloidea</taxon>
        <taxon>Psyllidae</taxon>
        <taxon>Diaphorininae</taxon>
        <taxon>Diaphorina</taxon>
    </lineage>
</organism>
<dbReference type="PROSITE" id="PS50106">
    <property type="entry name" value="PDZ"/>
    <property type="match status" value="1"/>
</dbReference>
<dbReference type="InterPro" id="IPR001478">
    <property type="entry name" value="PDZ"/>
</dbReference>
<comment type="subcellular location">
    <subcellularLocation>
        <location evidence="1">Cytoplasm</location>
    </subcellularLocation>
</comment>
<evidence type="ECO:0000256" key="1">
    <source>
        <dbReference type="ARBA" id="ARBA00004496"/>
    </source>
</evidence>
<dbReference type="PANTHER" id="PTHR15963:SF5">
    <property type="entry name" value="SHORT SPINDLE 6, ISOFORM A"/>
    <property type="match status" value="1"/>
</dbReference>
<dbReference type="SUPFAM" id="SSF50156">
    <property type="entry name" value="PDZ domain-like"/>
    <property type="match status" value="1"/>
</dbReference>
<accession>A0A3Q0IPA9</accession>
<evidence type="ECO:0000313" key="6">
    <source>
        <dbReference type="RefSeq" id="XP_026678062.1"/>
    </source>
</evidence>
<protein>
    <submittedName>
        <fullName evidence="6">Uncharacterized protein LOC103507390 isoform X2</fullName>
    </submittedName>
</protein>
<feature type="compositionally biased region" description="Polar residues" evidence="3">
    <location>
        <begin position="295"/>
        <end position="306"/>
    </location>
</feature>
<dbReference type="Gene3D" id="2.30.42.10">
    <property type="match status" value="1"/>
</dbReference>
<keyword evidence="5" id="KW-1185">Reference proteome</keyword>
<feature type="compositionally biased region" description="Polar residues" evidence="3">
    <location>
        <begin position="263"/>
        <end position="280"/>
    </location>
</feature>
<dbReference type="PANTHER" id="PTHR15963">
    <property type="entry name" value="GENERAL RECEPTOR FOR PHOSPHOINOSITIDES 1-ASSOCIATED SCAFFOLD PROTEIN-RELATED"/>
    <property type="match status" value="1"/>
</dbReference>